<keyword evidence="1" id="KW-0472">Membrane</keyword>
<gene>
    <name evidence="2" type="ORF">DARMORV10_C03P65760.1</name>
</gene>
<reference evidence="2" key="1">
    <citation type="submission" date="2021-01" db="EMBL/GenBank/DDBJ databases">
        <authorList>
            <consortium name="Genoscope - CEA"/>
            <person name="William W."/>
        </authorList>
    </citation>
    <scope>NUCLEOTIDE SEQUENCE</scope>
</reference>
<dbReference type="EMBL" id="HG994367">
    <property type="protein sequence ID" value="CAF1707856.1"/>
    <property type="molecule type" value="Genomic_DNA"/>
</dbReference>
<evidence type="ECO:0000256" key="1">
    <source>
        <dbReference type="SAM" id="Phobius"/>
    </source>
</evidence>
<dbReference type="AlphaFoldDB" id="A0A816IE42"/>
<keyword evidence="1" id="KW-1133">Transmembrane helix</keyword>
<evidence type="ECO:0000313" key="2">
    <source>
        <dbReference type="EMBL" id="CAF1707856.1"/>
    </source>
</evidence>
<keyword evidence="1" id="KW-0812">Transmembrane</keyword>
<protein>
    <submittedName>
        <fullName evidence="2">(rape) hypothetical protein</fullName>
    </submittedName>
</protein>
<name>A0A816IE42_BRANA</name>
<proteinExistence type="predicted"/>
<dbReference type="Proteomes" id="UP001295469">
    <property type="component" value="Chromosome C03"/>
</dbReference>
<organism evidence="2">
    <name type="scientific">Brassica napus</name>
    <name type="common">Rape</name>
    <dbReference type="NCBI Taxonomy" id="3708"/>
    <lineage>
        <taxon>Eukaryota</taxon>
        <taxon>Viridiplantae</taxon>
        <taxon>Streptophyta</taxon>
        <taxon>Embryophyta</taxon>
        <taxon>Tracheophyta</taxon>
        <taxon>Spermatophyta</taxon>
        <taxon>Magnoliopsida</taxon>
        <taxon>eudicotyledons</taxon>
        <taxon>Gunneridae</taxon>
        <taxon>Pentapetalae</taxon>
        <taxon>rosids</taxon>
        <taxon>malvids</taxon>
        <taxon>Brassicales</taxon>
        <taxon>Brassicaceae</taxon>
        <taxon>Brassiceae</taxon>
        <taxon>Brassica</taxon>
    </lineage>
</organism>
<sequence length="132" mass="14710">MTCLSLSDRRFIYDFSVFTALVLLCAAVYGCTFTIRIFGLLHVTPSLIHLRRGLLKLAPVLDAKAGRGTRLSKEFSVCQFLVGDPCFIYSSHFHCRVSWGIGGLIFGLFVGLEELHHDVALLVSRFIAMART</sequence>
<accession>A0A816IE42</accession>
<feature type="transmembrane region" description="Helical" evidence="1">
    <location>
        <begin position="15"/>
        <end position="41"/>
    </location>
</feature>